<name>A0A0C3BM25_PILCF</name>
<keyword evidence="2" id="KW-1185">Reference proteome</keyword>
<accession>A0A0C3BM25</accession>
<evidence type="ECO:0000313" key="1">
    <source>
        <dbReference type="EMBL" id="KIM78372.1"/>
    </source>
</evidence>
<dbReference type="InParanoid" id="A0A0C3BM25"/>
<sequence>MTDLSIRYDRPNNWHSTTYNTPVEAAFNSGCLPASEALTAPRLMQIPQLTSTVDNFCSRAIGNLDSRLRVLIYSTGCLRGAAFDQYPVRTVAPIERVVNTLPGETNAGCSCG</sequence>
<reference evidence="1 2" key="1">
    <citation type="submission" date="2014-04" db="EMBL/GenBank/DDBJ databases">
        <authorList>
            <consortium name="DOE Joint Genome Institute"/>
            <person name="Kuo A."/>
            <person name="Tarkka M."/>
            <person name="Buscot F."/>
            <person name="Kohler A."/>
            <person name="Nagy L.G."/>
            <person name="Floudas D."/>
            <person name="Copeland A."/>
            <person name="Barry K.W."/>
            <person name="Cichocki N."/>
            <person name="Veneault-Fourrey C."/>
            <person name="LaButti K."/>
            <person name="Lindquist E.A."/>
            <person name="Lipzen A."/>
            <person name="Lundell T."/>
            <person name="Morin E."/>
            <person name="Murat C."/>
            <person name="Sun H."/>
            <person name="Tunlid A."/>
            <person name="Henrissat B."/>
            <person name="Grigoriev I.V."/>
            <person name="Hibbett D.S."/>
            <person name="Martin F."/>
            <person name="Nordberg H.P."/>
            <person name="Cantor M.N."/>
            <person name="Hua S.X."/>
        </authorList>
    </citation>
    <scope>NUCLEOTIDE SEQUENCE [LARGE SCALE GENOMIC DNA]</scope>
    <source>
        <strain evidence="1 2">F 1598</strain>
    </source>
</reference>
<dbReference type="EMBL" id="KN833017">
    <property type="protein sequence ID" value="KIM78372.1"/>
    <property type="molecule type" value="Genomic_DNA"/>
</dbReference>
<dbReference type="AlphaFoldDB" id="A0A0C3BM25"/>
<organism evidence="1 2">
    <name type="scientific">Piloderma croceum (strain F 1598)</name>
    <dbReference type="NCBI Taxonomy" id="765440"/>
    <lineage>
        <taxon>Eukaryota</taxon>
        <taxon>Fungi</taxon>
        <taxon>Dikarya</taxon>
        <taxon>Basidiomycota</taxon>
        <taxon>Agaricomycotina</taxon>
        <taxon>Agaricomycetes</taxon>
        <taxon>Agaricomycetidae</taxon>
        <taxon>Atheliales</taxon>
        <taxon>Atheliaceae</taxon>
        <taxon>Piloderma</taxon>
    </lineage>
</organism>
<protein>
    <submittedName>
        <fullName evidence="1">Uncharacterized protein</fullName>
    </submittedName>
</protein>
<proteinExistence type="predicted"/>
<reference evidence="2" key="2">
    <citation type="submission" date="2015-01" db="EMBL/GenBank/DDBJ databases">
        <title>Evolutionary Origins and Diversification of the Mycorrhizal Mutualists.</title>
        <authorList>
            <consortium name="DOE Joint Genome Institute"/>
            <consortium name="Mycorrhizal Genomics Consortium"/>
            <person name="Kohler A."/>
            <person name="Kuo A."/>
            <person name="Nagy L.G."/>
            <person name="Floudas D."/>
            <person name="Copeland A."/>
            <person name="Barry K.W."/>
            <person name="Cichocki N."/>
            <person name="Veneault-Fourrey C."/>
            <person name="LaButti K."/>
            <person name="Lindquist E.A."/>
            <person name="Lipzen A."/>
            <person name="Lundell T."/>
            <person name="Morin E."/>
            <person name="Murat C."/>
            <person name="Riley R."/>
            <person name="Ohm R."/>
            <person name="Sun H."/>
            <person name="Tunlid A."/>
            <person name="Henrissat B."/>
            <person name="Grigoriev I.V."/>
            <person name="Hibbett D.S."/>
            <person name="Martin F."/>
        </authorList>
    </citation>
    <scope>NUCLEOTIDE SEQUENCE [LARGE SCALE GENOMIC DNA]</scope>
    <source>
        <strain evidence="2">F 1598</strain>
    </source>
</reference>
<dbReference type="HOGENOM" id="CLU_2146819_0_0_1"/>
<gene>
    <name evidence="1" type="ORF">PILCRDRAFT_824584</name>
</gene>
<dbReference type="Proteomes" id="UP000054166">
    <property type="component" value="Unassembled WGS sequence"/>
</dbReference>
<evidence type="ECO:0000313" key="2">
    <source>
        <dbReference type="Proteomes" id="UP000054166"/>
    </source>
</evidence>